<evidence type="ECO:0000256" key="1">
    <source>
        <dbReference type="ARBA" id="ARBA00004418"/>
    </source>
</evidence>
<name>A0A1L1PGP3_HYDIT</name>
<dbReference type="InterPro" id="IPR013974">
    <property type="entry name" value="SAF"/>
</dbReference>
<comment type="similarity">
    <text evidence="4">Belongs to the FlgA family.</text>
</comment>
<keyword evidence="7" id="KW-1185">Reference proteome</keyword>
<dbReference type="InterPro" id="IPR017585">
    <property type="entry name" value="SAF_FlgA"/>
</dbReference>
<reference evidence="7" key="1">
    <citation type="submission" date="2014-02" db="EMBL/GenBank/DDBJ databases">
        <authorList>
            <person name="Gan H."/>
        </authorList>
    </citation>
    <scope>NUCLEOTIDE SEQUENCE [LARGE SCALE GENOMIC DNA]</scope>
    <source>
        <strain evidence="7">S1</strain>
    </source>
</reference>
<keyword evidence="6" id="KW-0966">Cell projection</keyword>
<accession>A0A1L1PGP3</accession>
<reference evidence="7" key="2">
    <citation type="submission" date="2014-11" db="EMBL/GenBank/DDBJ databases">
        <title>Draft genome sequence of Hydrogenophaga intermedia S1.</title>
        <authorList>
            <person name="Gan H.M."/>
            <person name="Chew T.H."/>
            <person name="Stolz A."/>
        </authorList>
    </citation>
    <scope>NUCLEOTIDE SEQUENCE [LARGE SCALE GENOMIC DNA]</scope>
    <source>
        <strain evidence="7">S1</strain>
    </source>
</reference>
<keyword evidence="3 4" id="KW-0574">Periplasm</keyword>
<dbReference type="SMART" id="SM00858">
    <property type="entry name" value="SAF"/>
    <property type="match status" value="1"/>
</dbReference>
<keyword evidence="6" id="KW-0282">Flagellum</keyword>
<dbReference type="CDD" id="cd11614">
    <property type="entry name" value="SAF_CpaB_FlgA_like"/>
    <property type="match status" value="1"/>
</dbReference>
<protein>
    <recommendedName>
        <fullName evidence="4">Flagella basal body P-ring formation protein FlgA</fullName>
    </recommendedName>
</protein>
<comment type="subcellular location">
    <subcellularLocation>
        <location evidence="1 4">Periplasm</location>
    </subcellularLocation>
</comment>
<dbReference type="AlphaFoldDB" id="A0A1L1PGP3"/>
<dbReference type="GO" id="GO:0044780">
    <property type="term" value="P:bacterial-type flagellum assembly"/>
    <property type="evidence" value="ECO:0007669"/>
    <property type="project" value="InterPro"/>
</dbReference>
<comment type="function">
    <text evidence="4">Involved in the assembly process of the P-ring formation. It may associate with FlgF on the rod constituting a structure essential for the P-ring assembly or may act as a modulator protein for the P-ring assembly.</text>
</comment>
<keyword evidence="2" id="KW-0732">Signal</keyword>
<feature type="domain" description="SAF" evidence="5">
    <location>
        <begin position="50"/>
        <end position="111"/>
    </location>
</feature>
<organism evidence="6 7">
    <name type="scientific">Hydrogenophaga intermedia</name>
    <dbReference type="NCBI Taxonomy" id="65786"/>
    <lineage>
        <taxon>Bacteria</taxon>
        <taxon>Pseudomonadati</taxon>
        <taxon>Pseudomonadota</taxon>
        <taxon>Betaproteobacteria</taxon>
        <taxon>Burkholderiales</taxon>
        <taxon>Comamonadaceae</taxon>
        <taxon>Hydrogenophaga</taxon>
    </lineage>
</organism>
<dbReference type="GO" id="GO:0042597">
    <property type="term" value="C:periplasmic space"/>
    <property type="evidence" value="ECO:0007669"/>
    <property type="project" value="UniProtKB-SubCell"/>
</dbReference>
<dbReference type="PANTHER" id="PTHR36307:SF1">
    <property type="entry name" value="FLAGELLA BASAL BODY P-RING FORMATION PROTEIN FLGA"/>
    <property type="match status" value="1"/>
</dbReference>
<dbReference type="InterPro" id="IPR039246">
    <property type="entry name" value="Flagellar_FlgA"/>
</dbReference>
<keyword evidence="6" id="KW-0969">Cilium</keyword>
<keyword evidence="4" id="KW-1005">Bacterial flagellum biogenesis</keyword>
<evidence type="ECO:0000313" key="6">
    <source>
        <dbReference type="EMBL" id="CDN87173.1"/>
    </source>
</evidence>
<dbReference type="EMBL" id="CCAE010000009">
    <property type="protein sequence ID" value="CDN87173.1"/>
    <property type="molecule type" value="Genomic_DNA"/>
</dbReference>
<evidence type="ECO:0000256" key="3">
    <source>
        <dbReference type="ARBA" id="ARBA00022764"/>
    </source>
</evidence>
<dbReference type="NCBIfam" id="TIGR03170">
    <property type="entry name" value="flgA_cterm"/>
    <property type="match status" value="1"/>
</dbReference>
<dbReference type="Gene3D" id="2.30.30.760">
    <property type="match status" value="1"/>
</dbReference>
<proteinExistence type="inferred from homology"/>
<evidence type="ECO:0000256" key="4">
    <source>
        <dbReference type="RuleBase" id="RU362063"/>
    </source>
</evidence>
<dbReference type="Pfam" id="PF13144">
    <property type="entry name" value="ChapFlgA"/>
    <property type="match status" value="1"/>
</dbReference>
<evidence type="ECO:0000256" key="2">
    <source>
        <dbReference type="ARBA" id="ARBA00022729"/>
    </source>
</evidence>
<evidence type="ECO:0000259" key="5">
    <source>
        <dbReference type="SMART" id="SM00858"/>
    </source>
</evidence>
<dbReference type="PANTHER" id="PTHR36307">
    <property type="entry name" value="FLAGELLA BASAL BODY P-RING FORMATION PROTEIN FLGA"/>
    <property type="match status" value="1"/>
</dbReference>
<dbReference type="Gene3D" id="3.90.1210.10">
    <property type="entry name" value="Antifreeze-like/N-acetylneuraminic acid synthase C-terminal domain"/>
    <property type="match status" value="1"/>
</dbReference>
<gene>
    <name evidence="6" type="ORF">BN948_01592</name>
</gene>
<dbReference type="Proteomes" id="UP000028878">
    <property type="component" value="Unassembled WGS sequence"/>
</dbReference>
<evidence type="ECO:0000313" key="7">
    <source>
        <dbReference type="Proteomes" id="UP000028878"/>
    </source>
</evidence>
<sequence>MVSAPENEPKCDKPPEVVVVEARTPRRMKLELRCGDVWRETVIARATLSARVLVAAQDIEAGATLSDKNLRLEERELGTTPEAIGRLDLIEGFTPRRKLREGTLLQARLLHEPVLVRRGQPVRIVARHGKAIAVETAGESLGNGKRGDTVRVRNAASGRTIEARVTGPDEVEPLN</sequence>